<evidence type="ECO:0000313" key="2">
    <source>
        <dbReference type="EMBL" id="CAE7237253.1"/>
    </source>
</evidence>
<gene>
    <name evidence="2" type="ORF">SPIL2461_LOCUS3910</name>
</gene>
<feature type="region of interest" description="Disordered" evidence="1">
    <location>
        <begin position="1"/>
        <end position="31"/>
    </location>
</feature>
<evidence type="ECO:0000313" key="3">
    <source>
        <dbReference type="Proteomes" id="UP000649617"/>
    </source>
</evidence>
<keyword evidence="3" id="KW-1185">Reference proteome</keyword>
<feature type="compositionally biased region" description="Low complexity" evidence="1">
    <location>
        <begin position="222"/>
        <end position="237"/>
    </location>
</feature>
<feature type="region of interest" description="Disordered" evidence="1">
    <location>
        <begin position="220"/>
        <end position="259"/>
    </location>
</feature>
<comment type="caution">
    <text evidence="2">The sequence shown here is derived from an EMBL/GenBank/DDBJ whole genome shotgun (WGS) entry which is preliminary data.</text>
</comment>
<dbReference type="Proteomes" id="UP000649617">
    <property type="component" value="Unassembled WGS sequence"/>
</dbReference>
<feature type="compositionally biased region" description="Basic and acidic residues" evidence="1">
    <location>
        <begin position="239"/>
        <end position="250"/>
    </location>
</feature>
<evidence type="ECO:0000256" key="1">
    <source>
        <dbReference type="SAM" id="MobiDB-lite"/>
    </source>
</evidence>
<name>A0A812KWG0_SYMPI</name>
<accession>A0A812KWG0</accession>
<dbReference type="EMBL" id="CAJNIZ010004919">
    <property type="protein sequence ID" value="CAE7237253.1"/>
    <property type="molecule type" value="Genomic_DNA"/>
</dbReference>
<proteinExistence type="predicted"/>
<organism evidence="2 3">
    <name type="scientific">Symbiodinium pilosum</name>
    <name type="common">Dinoflagellate</name>
    <dbReference type="NCBI Taxonomy" id="2952"/>
    <lineage>
        <taxon>Eukaryota</taxon>
        <taxon>Sar</taxon>
        <taxon>Alveolata</taxon>
        <taxon>Dinophyceae</taxon>
        <taxon>Suessiales</taxon>
        <taxon>Symbiodiniaceae</taxon>
        <taxon>Symbiodinium</taxon>
    </lineage>
</organism>
<dbReference type="AlphaFoldDB" id="A0A812KWG0"/>
<reference evidence="2" key="1">
    <citation type="submission" date="2021-02" db="EMBL/GenBank/DDBJ databases">
        <authorList>
            <person name="Dougan E. K."/>
            <person name="Rhodes N."/>
            <person name="Thang M."/>
            <person name="Chan C."/>
        </authorList>
    </citation>
    <scope>NUCLEOTIDE SEQUENCE</scope>
</reference>
<protein>
    <submittedName>
        <fullName evidence="2">Uncharacterized protein</fullName>
    </submittedName>
</protein>
<dbReference type="OrthoDB" id="424733at2759"/>
<feature type="compositionally biased region" description="Polar residues" evidence="1">
    <location>
        <begin position="22"/>
        <end position="31"/>
    </location>
</feature>
<sequence>MTGSSNLRSFGTHEFAPRPRLQSDSTMATSRIGSKEAISRRLSQASSVQECPLLEEQPTEDPRRFLWRFGYFRGTEQPELLVDVTGHTDQPNSSWLPGQEKEEYSLSCKLKWDSPTDSRVLEWKTKMKLTGMRSRLHDNVKKEMGAEYGEHFQDTRFAHHGGVPGTTTRLRKWFQTLSGLANQGHLKTELLALLLQELEIPIPEKSDEELHELQNMLAAPTSVQERQQSQSSSPSPVRRARDHDVPKEPEVPFEPYATARGPLVAPSQHLVVTL</sequence>